<evidence type="ECO:0000256" key="14">
    <source>
        <dbReference type="SAM" id="MobiDB-lite"/>
    </source>
</evidence>
<keyword evidence="4" id="KW-0479">Metal-binding</keyword>
<dbReference type="PANTHER" id="PTHR14196:SF12">
    <property type="entry name" value="ZINC FINGER PROTEIN 208-LIKE"/>
    <property type="match status" value="1"/>
</dbReference>
<keyword evidence="9" id="KW-0238">DNA-binding</keyword>
<dbReference type="GO" id="GO:0000977">
    <property type="term" value="F:RNA polymerase II transcription regulatory region sequence-specific DNA binding"/>
    <property type="evidence" value="ECO:0007669"/>
    <property type="project" value="TreeGrafter"/>
</dbReference>
<feature type="compositionally biased region" description="Polar residues" evidence="14">
    <location>
        <begin position="561"/>
        <end position="575"/>
    </location>
</feature>
<gene>
    <name evidence="16" type="ORF">DNTS_004622</name>
</gene>
<feature type="domain" description="C2H2-type" evidence="15">
    <location>
        <begin position="670"/>
        <end position="697"/>
    </location>
</feature>
<dbReference type="SUPFAM" id="SSF57667">
    <property type="entry name" value="beta-beta-alpha zinc fingers"/>
    <property type="match status" value="2"/>
</dbReference>
<keyword evidence="17" id="KW-1185">Reference proteome</keyword>
<evidence type="ECO:0000256" key="13">
    <source>
        <dbReference type="SAM" id="Coils"/>
    </source>
</evidence>
<comment type="similarity">
    <text evidence="3">Belongs to the krueppel C2H2-type zinc-finger protein family.</text>
</comment>
<dbReference type="PANTHER" id="PTHR14196">
    <property type="entry name" value="ODD-SKIPPED - RELATED"/>
    <property type="match status" value="1"/>
</dbReference>
<keyword evidence="5" id="KW-0677">Repeat</keyword>
<evidence type="ECO:0000256" key="6">
    <source>
        <dbReference type="ARBA" id="ARBA00022771"/>
    </source>
</evidence>
<proteinExistence type="inferred from homology"/>
<evidence type="ECO:0000256" key="8">
    <source>
        <dbReference type="ARBA" id="ARBA00023015"/>
    </source>
</evidence>
<dbReference type="Gene3D" id="3.30.160.60">
    <property type="entry name" value="Classic Zinc Finger"/>
    <property type="match status" value="3"/>
</dbReference>
<evidence type="ECO:0000313" key="17">
    <source>
        <dbReference type="Proteomes" id="UP000316079"/>
    </source>
</evidence>
<feature type="compositionally biased region" description="Polar residues" evidence="14">
    <location>
        <begin position="423"/>
        <end position="447"/>
    </location>
</feature>
<dbReference type="GO" id="GO:0000981">
    <property type="term" value="F:DNA-binding transcription factor activity, RNA polymerase II-specific"/>
    <property type="evidence" value="ECO:0007669"/>
    <property type="project" value="TreeGrafter"/>
</dbReference>
<dbReference type="EMBL" id="SRMA01025440">
    <property type="protein sequence ID" value="TRY94486.1"/>
    <property type="molecule type" value="Genomic_DNA"/>
</dbReference>
<comment type="function">
    <text evidence="1">May be involved in transcriptional regulation.</text>
</comment>
<evidence type="ECO:0000256" key="1">
    <source>
        <dbReference type="ARBA" id="ARBA00003767"/>
    </source>
</evidence>
<dbReference type="GO" id="GO:0005634">
    <property type="term" value="C:nucleus"/>
    <property type="evidence" value="ECO:0007669"/>
    <property type="project" value="UniProtKB-SubCell"/>
</dbReference>
<dbReference type="InterPro" id="IPR013087">
    <property type="entry name" value="Znf_C2H2_type"/>
</dbReference>
<feature type="region of interest" description="Disordered" evidence="14">
    <location>
        <begin position="545"/>
        <end position="575"/>
    </location>
</feature>
<dbReference type="STRING" id="623744.A0A553QXE7"/>
<evidence type="ECO:0000256" key="7">
    <source>
        <dbReference type="ARBA" id="ARBA00022833"/>
    </source>
</evidence>
<dbReference type="Proteomes" id="UP000316079">
    <property type="component" value="Unassembled WGS sequence"/>
</dbReference>
<dbReference type="GO" id="GO:0008270">
    <property type="term" value="F:zinc ion binding"/>
    <property type="evidence" value="ECO:0007669"/>
    <property type="project" value="UniProtKB-KW"/>
</dbReference>
<keyword evidence="10" id="KW-0804">Transcription</keyword>
<dbReference type="OrthoDB" id="427030at2759"/>
<dbReference type="SMART" id="SM00355">
    <property type="entry name" value="ZnF_C2H2"/>
    <property type="match status" value="3"/>
</dbReference>
<evidence type="ECO:0000256" key="5">
    <source>
        <dbReference type="ARBA" id="ARBA00022737"/>
    </source>
</evidence>
<evidence type="ECO:0000256" key="12">
    <source>
        <dbReference type="PROSITE-ProRule" id="PRU00042"/>
    </source>
</evidence>
<evidence type="ECO:0000256" key="9">
    <source>
        <dbReference type="ARBA" id="ARBA00023125"/>
    </source>
</evidence>
<feature type="coiled-coil region" evidence="13">
    <location>
        <begin position="34"/>
        <end position="61"/>
    </location>
</feature>
<feature type="compositionally biased region" description="Basic and acidic residues" evidence="14">
    <location>
        <begin position="403"/>
        <end position="422"/>
    </location>
</feature>
<dbReference type="FunFam" id="3.30.160.60:FF:000585">
    <property type="entry name" value="zinc finger protein 784"/>
    <property type="match status" value="1"/>
</dbReference>
<keyword evidence="13" id="KW-0175">Coiled coil</keyword>
<feature type="region of interest" description="Disordered" evidence="14">
    <location>
        <begin position="147"/>
        <end position="177"/>
    </location>
</feature>
<dbReference type="PROSITE" id="PS50157">
    <property type="entry name" value="ZINC_FINGER_C2H2_2"/>
    <property type="match status" value="3"/>
</dbReference>
<dbReference type="InterPro" id="IPR036236">
    <property type="entry name" value="Znf_C2H2_sf"/>
</dbReference>
<dbReference type="Pfam" id="PF00096">
    <property type="entry name" value="zf-C2H2"/>
    <property type="match status" value="2"/>
</dbReference>
<dbReference type="FunFam" id="3.30.160.60:FF:001239">
    <property type="entry name" value="Zinc finger protein 615"/>
    <property type="match status" value="1"/>
</dbReference>
<evidence type="ECO:0000259" key="15">
    <source>
        <dbReference type="PROSITE" id="PS50157"/>
    </source>
</evidence>
<accession>A0A553QXE7</accession>
<feature type="domain" description="C2H2-type" evidence="15">
    <location>
        <begin position="698"/>
        <end position="725"/>
    </location>
</feature>
<name>A0A553QXE7_9TELE</name>
<feature type="domain" description="C2H2-type" evidence="15">
    <location>
        <begin position="642"/>
        <end position="669"/>
    </location>
</feature>
<dbReference type="AlphaFoldDB" id="A0A553QXE7"/>
<evidence type="ECO:0000256" key="11">
    <source>
        <dbReference type="ARBA" id="ARBA00023242"/>
    </source>
</evidence>
<feature type="region of interest" description="Disordered" evidence="14">
    <location>
        <begin position="474"/>
        <end position="503"/>
    </location>
</feature>
<dbReference type="InterPro" id="IPR050717">
    <property type="entry name" value="C2H2-ZF_Transcription_Reg"/>
</dbReference>
<evidence type="ECO:0000256" key="2">
    <source>
        <dbReference type="ARBA" id="ARBA00004123"/>
    </source>
</evidence>
<protein>
    <recommendedName>
        <fullName evidence="15">C2H2-type domain-containing protein</fullName>
    </recommendedName>
</protein>
<evidence type="ECO:0000256" key="3">
    <source>
        <dbReference type="ARBA" id="ARBA00006991"/>
    </source>
</evidence>
<comment type="subcellular location">
    <subcellularLocation>
        <location evidence="2">Nucleus</location>
    </subcellularLocation>
</comment>
<reference evidence="16 17" key="1">
    <citation type="journal article" date="2019" name="Sci. Data">
        <title>Hybrid genome assembly and annotation of Danionella translucida.</title>
        <authorList>
            <person name="Kadobianskyi M."/>
            <person name="Schulze L."/>
            <person name="Schuelke M."/>
            <person name="Judkewitz B."/>
        </authorList>
    </citation>
    <scope>NUCLEOTIDE SEQUENCE [LARGE SCALE GENOMIC DNA]</scope>
    <source>
        <strain evidence="16 17">Bolton</strain>
    </source>
</reference>
<feature type="region of interest" description="Disordered" evidence="14">
    <location>
        <begin position="379"/>
        <end position="447"/>
    </location>
</feature>
<sequence length="725" mass="80006">MSNRIAFQTQLASIMEVLANAAVAEICKLVDDDYAIINLQMTQCQRENKALKRKLHILELKMARGLAERRISSLNRSNRVQVSTALSDKYRNQSNDTLYSAHFNTGLWRSGRAVTAPEEAAIECNNTTEDSESVLIKDEMFDEDQTQQPLFNREDGTTDTTSQTGEPGFGDAKKDDQVTGMQHSNLEVSGSDTTLKSEFAVFKGIPQEPVELQTEAVFDLKGRSSPVRNFLTQVSDIANLQERSSEYVIDGALSESQHTGSKPCPEVIEVDSAEEGEEDSLWARKVAPMTGPTTQVYSQYEREDHHDSRIFFPSSNPPPGSSGFAAVPSTSSTIHDMDIYNSITGTKKGDYGEPDTIVIKEDLNDQWELNQTQAITVEDVESNTESSSNKHSTPPTKGVGTSEKIKEMDFYHVSKSRQDRNQNSHISSSTGLQMNLQGSEEASPSSAQRYRIHNVAAIPSKGPPTVEPLVRAGSEQVHKGLGKSKTSMSKQPVPSGEETNTEMDDCMLIEKPAEHRTSLTHWNTHLSCSYTESEQDEDCVLVQSETASSNRRQESEWDGHSSIQTHGNNQANQERWSQAAVINQSQTQGSRHINIAKATASRTNVSHFTLIPQVMSNLPQPAGPTAGHSAPNHIDHGRRSSYVCKFCGKAFKGLSNLVAHQRVHTGERPFKCETCGKLFAEAGNLKKHQRVHTGEKPFTCSRCGKQFAWICNLKTHQQSASCGGV</sequence>
<dbReference type="PROSITE" id="PS00028">
    <property type="entry name" value="ZINC_FINGER_C2H2_1"/>
    <property type="match status" value="2"/>
</dbReference>
<evidence type="ECO:0000313" key="16">
    <source>
        <dbReference type="EMBL" id="TRY94486.1"/>
    </source>
</evidence>
<comment type="caution">
    <text evidence="16">The sequence shown here is derived from an EMBL/GenBank/DDBJ whole genome shotgun (WGS) entry which is preliminary data.</text>
</comment>
<keyword evidence="6 12" id="KW-0863">Zinc-finger</keyword>
<evidence type="ECO:0000256" key="4">
    <source>
        <dbReference type="ARBA" id="ARBA00022723"/>
    </source>
</evidence>
<keyword evidence="8" id="KW-0805">Transcription regulation</keyword>
<keyword evidence="7" id="KW-0862">Zinc</keyword>
<feature type="compositionally biased region" description="Polar residues" evidence="14">
    <location>
        <begin position="383"/>
        <end position="395"/>
    </location>
</feature>
<keyword evidence="11" id="KW-0539">Nucleus</keyword>
<dbReference type="FunFam" id="3.30.160.60:FF:000358">
    <property type="entry name" value="zinc finger protein 24"/>
    <property type="match status" value="1"/>
</dbReference>
<evidence type="ECO:0000256" key="10">
    <source>
        <dbReference type="ARBA" id="ARBA00023163"/>
    </source>
</evidence>
<organism evidence="16 17">
    <name type="scientific">Danionella cerebrum</name>
    <dbReference type="NCBI Taxonomy" id="2873325"/>
    <lineage>
        <taxon>Eukaryota</taxon>
        <taxon>Metazoa</taxon>
        <taxon>Chordata</taxon>
        <taxon>Craniata</taxon>
        <taxon>Vertebrata</taxon>
        <taxon>Euteleostomi</taxon>
        <taxon>Actinopterygii</taxon>
        <taxon>Neopterygii</taxon>
        <taxon>Teleostei</taxon>
        <taxon>Ostariophysi</taxon>
        <taxon>Cypriniformes</taxon>
        <taxon>Danionidae</taxon>
        <taxon>Danioninae</taxon>
        <taxon>Danionella</taxon>
    </lineage>
</organism>